<feature type="transmembrane region" description="Helical" evidence="8">
    <location>
        <begin position="345"/>
        <end position="365"/>
    </location>
</feature>
<evidence type="ECO:0000256" key="4">
    <source>
        <dbReference type="ARBA" id="ARBA00022475"/>
    </source>
</evidence>
<name>A0ABT1ZYS2_9BURK</name>
<dbReference type="Proteomes" id="UP001204151">
    <property type="component" value="Unassembled WGS sequence"/>
</dbReference>
<evidence type="ECO:0000259" key="9">
    <source>
        <dbReference type="Pfam" id="PF03600"/>
    </source>
</evidence>
<dbReference type="PANTHER" id="PTHR43568">
    <property type="entry name" value="P PROTEIN"/>
    <property type="match status" value="1"/>
</dbReference>
<evidence type="ECO:0000256" key="7">
    <source>
        <dbReference type="ARBA" id="ARBA00023136"/>
    </source>
</evidence>
<dbReference type="InterPro" id="IPR000802">
    <property type="entry name" value="Arsenical_pump_ArsB"/>
</dbReference>
<feature type="transmembrane region" description="Helical" evidence="8">
    <location>
        <begin position="30"/>
        <end position="47"/>
    </location>
</feature>
<evidence type="ECO:0000256" key="3">
    <source>
        <dbReference type="ARBA" id="ARBA00022448"/>
    </source>
</evidence>
<evidence type="ECO:0000256" key="8">
    <source>
        <dbReference type="SAM" id="Phobius"/>
    </source>
</evidence>
<evidence type="ECO:0000256" key="5">
    <source>
        <dbReference type="ARBA" id="ARBA00022692"/>
    </source>
</evidence>
<keyword evidence="5 8" id="KW-0812">Transmembrane</keyword>
<feature type="transmembrane region" description="Helical" evidence="8">
    <location>
        <begin position="132"/>
        <end position="153"/>
    </location>
</feature>
<feature type="transmembrane region" description="Helical" evidence="8">
    <location>
        <begin position="94"/>
        <end position="120"/>
    </location>
</feature>
<feature type="transmembrane region" description="Helical" evidence="8">
    <location>
        <begin position="264"/>
        <end position="286"/>
    </location>
</feature>
<gene>
    <name evidence="10" type="ORF">NX784_26130</name>
</gene>
<keyword evidence="11" id="KW-1185">Reference proteome</keyword>
<feature type="transmembrane region" description="Helical" evidence="8">
    <location>
        <begin position="311"/>
        <end position="333"/>
    </location>
</feature>
<dbReference type="InterPro" id="IPR051475">
    <property type="entry name" value="Diverse_Ion_Transporter"/>
</dbReference>
<dbReference type="EMBL" id="JANUGW010000028">
    <property type="protein sequence ID" value="MCS0585069.1"/>
    <property type="molecule type" value="Genomic_DNA"/>
</dbReference>
<keyword evidence="3" id="KW-0813">Transport</keyword>
<reference evidence="10 11" key="1">
    <citation type="submission" date="2022-08" db="EMBL/GenBank/DDBJ databases">
        <title>Reclassification of Massilia species as members of the genera Telluria, Duganella, Pseudoduganella, Mokoshia gen. nov. and Zemynaea gen. nov. using orthogonal and non-orthogonal genome-based approaches.</title>
        <authorList>
            <person name="Bowman J.P."/>
        </authorList>
    </citation>
    <scope>NUCLEOTIDE SEQUENCE [LARGE SCALE GENOMIC DNA]</scope>
    <source>
        <strain evidence="10 11">JCM 31316</strain>
    </source>
</reference>
<feature type="transmembrane region" description="Helical" evidence="8">
    <location>
        <begin position="54"/>
        <end position="74"/>
    </location>
</feature>
<feature type="transmembrane region" description="Helical" evidence="8">
    <location>
        <begin position="385"/>
        <end position="403"/>
    </location>
</feature>
<dbReference type="PANTHER" id="PTHR43568:SF1">
    <property type="entry name" value="P PROTEIN"/>
    <property type="match status" value="1"/>
</dbReference>
<comment type="caution">
    <text evidence="10">The sequence shown here is derived from an EMBL/GenBank/DDBJ whole genome shotgun (WGS) entry which is preliminary data.</text>
</comment>
<feature type="transmembrane region" description="Helical" evidence="8">
    <location>
        <begin position="173"/>
        <end position="192"/>
    </location>
</feature>
<keyword evidence="4" id="KW-1003">Cell membrane</keyword>
<dbReference type="CDD" id="cd01117">
    <property type="entry name" value="YbiR_permease"/>
    <property type="match status" value="1"/>
</dbReference>
<evidence type="ECO:0000256" key="6">
    <source>
        <dbReference type="ARBA" id="ARBA00022989"/>
    </source>
</evidence>
<protein>
    <submittedName>
        <fullName evidence="10">Anion transporter</fullName>
    </submittedName>
</protein>
<keyword evidence="6 8" id="KW-1133">Transmembrane helix</keyword>
<proteinExistence type="inferred from homology"/>
<sequence>MATTILIIFLIVYLGMILGGLPFLRLDRTGVALLGAIALISINALSLEQAVASIHLPTMALLFAFMVVSAQMRLGGFYDWVTNKLAGLALGPASLLAVLIGVSAALSAVFSNDIVCLAMAPLLVDACRRRQLAPVPFLLALACASNIGSAATLIGNPQNMLIGQTMRLSFDGYFLDAILPVALGLVLCWVLIARQAKGQWKEAAPAPDAQAPAIAFDAWQTTKGLVVAGALLVGFLVAPWPREHMALVGAGVLLMSRQLRSQNMLGLVDWELLVLFMSLFVVNAALQRTGLTGEAVAWMAAHGLRLDQPGALFATTFVLSNLVSNVPAVMLLIPVVHHPLGGVMLALVSTLAGNLLIVGSIANIIVVDAAARRGIAIDWRRHARVGVPVTLATLAISGIYLALRF</sequence>
<organism evidence="10 11">
    <name type="scientific">Massilia pinisoli</name>
    <dbReference type="NCBI Taxonomy" id="1772194"/>
    <lineage>
        <taxon>Bacteria</taxon>
        <taxon>Pseudomonadati</taxon>
        <taxon>Pseudomonadota</taxon>
        <taxon>Betaproteobacteria</taxon>
        <taxon>Burkholderiales</taxon>
        <taxon>Oxalobacteraceae</taxon>
        <taxon>Telluria group</taxon>
        <taxon>Massilia</taxon>
    </lineage>
</organism>
<keyword evidence="7 8" id="KW-0472">Membrane</keyword>
<comment type="similarity">
    <text evidence="2">Belongs to the CitM (TC 2.A.11) transporter family.</text>
</comment>
<feature type="transmembrane region" description="Helical" evidence="8">
    <location>
        <begin position="5"/>
        <end position="24"/>
    </location>
</feature>
<evidence type="ECO:0000313" key="11">
    <source>
        <dbReference type="Proteomes" id="UP001204151"/>
    </source>
</evidence>
<evidence type="ECO:0000256" key="2">
    <source>
        <dbReference type="ARBA" id="ARBA00009843"/>
    </source>
</evidence>
<dbReference type="InterPro" id="IPR004680">
    <property type="entry name" value="Cit_transptr-like_dom"/>
</dbReference>
<comment type="subcellular location">
    <subcellularLocation>
        <location evidence="1">Cell membrane</location>
        <topology evidence="1">Multi-pass membrane protein</topology>
    </subcellularLocation>
</comment>
<feature type="domain" description="Citrate transporter-like" evidence="9">
    <location>
        <begin position="25"/>
        <end position="351"/>
    </location>
</feature>
<dbReference type="Pfam" id="PF03600">
    <property type="entry name" value="CitMHS"/>
    <property type="match status" value="1"/>
</dbReference>
<evidence type="ECO:0000313" key="10">
    <source>
        <dbReference type="EMBL" id="MCS0585069.1"/>
    </source>
</evidence>
<dbReference type="PRINTS" id="PR00758">
    <property type="entry name" value="ARSENICPUMP"/>
</dbReference>
<accession>A0ABT1ZYS2</accession>
<dbReference type="RefSeq" id="WP_258819602.1">
    <property type="nucleotide sequence ID" value="NZ_JANUGW010000028.1"/>
</dbReference>
<evidence type="ECO:0000256" key="1">
    <source>
        <dbReference type="ARBA" id="ARBA00004651"/>
    </source>
</evidence>